<evidence type="ECO:0000313" key="3">
    <source>
        <dbReference type="Proteomes" id="UP000242814"/>
    </source>
</evidence>
<dbReference type="OrthoDB" id="6133115at2759"/>
<protein>
    <submittedName>
        <fullName evidence="2">Uncharacterized protein</fullName>
    </submittedName>
</protein>
<accession>A0A1D2JII7</accession>
<feature type="compositionally biased region" description="Polar residues" evidence="1">
    <location>
        <begin position="63"/>
        <end position="73"/>
    </location>
</feature>
<reference evidence="2 3" key="1">
    <citation type="submission" date="2016-06" db="EMBL/GenBank/DDBJ databases">
        <authorList>
            <person name="Kjaerup R.B."/>
            <person name="Dalgaard T.S."/>
            <person name="Juul-Madsen H.R."/>
        </authorList>
    </citation>
    <scope>NUCLEOTIDE SEQUENCE [LARGE SCALE GENOMIC DNA]</scope>
    <source>
        <strain evidence="2 3">Pb300</strain>
    </source>
</reference>
<feature type="compositionally biased region" description="Basic residues" evidence="1">
    <location>
        <begin position="23"/>
        <end position="37"/>
    </location>
</feature>
<dbReference type="AlphaFoldDB" id="A0A1D2JII7"/>
<gene>
    <name evidence="2" type="ORF">ACO22_02507</name>
</gene>
<evidence type="ECO:0000256" key="1">
    <source>
        <dbReference type="SAM" id="MobiDB-lite"/>
    </source>
</evidence>
<feature type="region of interest" description="Disordered" evidence="1">
    <location>
        <begin position="282"/>
        <end position="301"/>
    </location>
</feature>
<proteinExistence type="predicted"/>
<organism evidence="2 3">
    <name type="scientific">Paracoccidioides brasiliensis</name>
    <dbReference type="NCBI Taxonomy" id="121759"/>
    <lineage>
        <taxon>Eukaryota</taxon>
        <taxon>Fungi</taxon>
        <taxon>Dikarya</taxon>
        <taxon>Ascomycota</taxon>
        <taxon>Pezizomycotina</taxon>
        <taxon>Eurotiomycetes</taxon>
        <taxon>Eurotiomycetidae</taxon>
        <taxon>Onygenales</taxon>
        <taxon>Ajellomycetaceae</taxon>
        <taxon>Paracoccidioides</taxon>
    </lineage>
</organism>
<dbReference type="EMBL" id="LZYO01000079">
    <property type="protein sequence ID" value="ODH38176.1"/>
    <property type="molecule type" value="Genomic_DNA"/>
</dbReference>
<name>A0A1D2JII7_PARBR</name>
<dbReference type="VEuPathDB" id="FungiDB:PABG_00552"/>
<sequence>MAPPQVFFDNSSYSSSDDDSLRFRQHIRVRQRSHSRAPKIGTLEVPKHRRGRASSVGPHGRESNNIYIVNDNRSPSRERSHSHVRARPRAFVDDDAFLGIEDQIEQLRHHRRPRSKSRSPHVDFEEQLRLDRLRLVERREEVLLEDRAKKLDDQIKELQKDRERRIRDREREVERERERIKDRTDHRGERKERSTSRRDLETEVQIERLLQMQHDLETQRFIDDQLLVRRAQAKEEEEAEKDREKRIRQKVEAERAKQEAEENKRKEYEAQLKKQAIEDYHRAEADRKKREEKEKEKADKEFETRARVTLAKAGYTNDQITAILKGEGKLVATPIARPTQKPTYIKVSHHHISPETLDAFQIPWEWDDRDGGFILIKRMISDDVQEDLFEHTRNLRDRQKLLIAPPSPQPHVGVRVRDRDEMFLVRPSRKKSPRRSAWLW</sequence>
<comment type="caution">
    <text evidence="2">The sequence shown here is derived from an EMBL/GenBank/DDBJ whole genome shotgun (WGS) entry which is preliminary data.</text>
</comment>
<feature type="region of interest" description="Disordered" evidence="1">
    <location>
        <begin position="1"/>
        <end position="86"/>
    </location>
</feature>
<dbReference type="Proteomes" id="UP000242814">
    <property type="component" value="Unassembled WGS sequence"/>
</dbReference>
<feature type="region of interest" description="Disordered" evidence="1">
    <location>
        <begin position="175"/>
        <end position="198"/>
    </location>
</feature>
<dbReference type="VEuPathDB" id="FungiDB:PADG_02976"/>
<evidence type="ECO:0000313" key="2">
    <source>
        <dbReference type="EMBL" id="ODH38176.1"/>
    </source>
</evidence>